<evidence type="ECO:0000256" key="1">
    <source>
        <dbReference type="ARBA" id="ARBA00004434"/>
    </source>
</evidence>
<evidence type="ECO:0000313" key="12">
    <source>
        <dbReference type="EMBL" id="KAK8845301.1"/>
    </source>
</evidence>
<dbReference type="Pfam" id="PF02936">
    <property type="entry name" value="COX4"/>
    <property type="match status" value="1"/>
</dbReference>
<dbReference type="Proteomes" id="UP001388673">
    <property type="component" value="Unassembled WGS sequence"/>
</dbReference>
<keyword evidence="9" id="KW-0496">Mitochondrion</keyword>
<evidence type="ECO:0000256" key="2">
    <source>
        <dbReference type="ARBA" id="ARBA00004673"/>
    </source>
</evidence>
<sequence length="171" mass="18610">MSILRLRSAISPLSSIRQYATAAAQPISVTSTRSNASAPILGNIEASWKTLPAEEQYEVYQQLEQLQKKDWKELTLDEKKAAYFVAFGPHGPRAPVSEPGHGLKVFGGVAAAVAAAFGFFTLAKSYSAPSPRTMTPEYQEQMNEYMKSQNMNPISGVSSEGYKGKGMVQSK</sequence>
<dbReference type="GO" id="GO:0006123">
    <property type="term" value="P:mitochondrial electron transport, cytochrome c to oxygen"/>
    <property type="evidence" value="ECO:0007669"/>
    <property type="project" value="InterPro"/>
</dbReference>
<reference evidence="12 13" key="1">
    <citation type="journal article" date="2024" name="bioRxiv">
        <title>Comparative genomics of Cryptococcus and Kwoniella reveals pathogenesis evolution and contrasting karyotype dynamics via intercentromeric recombination or chromosome fusion.</title>
        <authorList>
            <person name="Coelho M.A."/>
            <person name="David-Palma M."/>
            <person name="Shea T."/>
            <person name="Bowers K."/>
            <person name="McGinley-Smith S."/>
            <person name="Mohammad A.W."/>
            <person name="Gnirke A."/>
            <person name="Yurkov A.M."/>
            <person name="Nowrousian M."/>
            <person name="Sun S."/>
            <person name="Cuomo C.A."/>
            <person name="Heitman J."/>
        </authorList>
    </citation>
    <scope>NUCLEOTIDE SEQUENCE [LARGE SCALE GENOMIC DNA]</scope>
    <source>
        <strain evidence="12 13">CBS 13917</strain>
    </source>
</reference>
<organism evidence="12 13">
    <name type="scientific">Kwoniella newhampshirensis</name>
    <dbReference type="NCBI Taxonomy" id="1651941"/>
    <lineage>
        <taxon>Eukaryota</taxon>
        <taxon>Fungi</taxon>
        <taxon>Dikarya</taxon>
        <taxon>Basidiomycota</taxon>
        <taxon>Agaricomycotina</taxon>
        <taxon>Tremellomycetes</taxon>
        <taxon>Tremellales</taxon>
        <taxon>Cryptococcaceae</taxon>
        <taxon>Kwoniella</taxon>
    </lineage>
</organism>
<dbReference type="InterPro" id="IPR004203">
    <property type="entry name" value="Cyt_c_oxidase_su4_fam"/>
</dbReference>
<keyword evidence="13" id="KW-1185">Reference proteome</keyword>
<evidence type="ECO:0000256" key="4">
    <source>
        <dbReference type="ARBA" id="ARBA00022692"/>
    </source>
</evidence>
<evidence type="ECO:0008006" key="14">
    <source>
        <dbReference type="Google" id="ProtNLM"/>
    </source>
</evidence>
<evidence type="ECO:0000256" key="10">
    <source>
        <dbReference type="ARBA" id="ARBA00023136"/>
    </source>
</evidence>
<dbReference type="FunFam" id="1.10.442.10:FF:000002">
    <property type="entry name" value="Cytochrome c oxidase subunit V"/>
    <property type="match status" value="1"/>
</dbReference>
<keyword evidence="10" id="KW-0472">Membrane</keyword>
<evidence type="ECO:0000256" key="5">
    <source>
        <dbReference type="ARBA" id="ARBA00022792"/>
    </source>
</evidence>
<dbReference type="GO" id="GO:0016491">
    <property type="term" value="F:oxidoreductase activity"/>
    <property type="evidence" value="ECO:0007669"/>
    <property type="project" value="UniProtKB-KW"/>
</dbReference>
<dbReference type="Gene3D" id="1.10.442.10">
    <property type="entry name" value="Cytochrome c oxidase subunit IV"/>
    <property type="match status" value="1"/>
</dbReference>
<evidence type="ECO:0000256" key="7">
    <source>
        <dbReference type="ARBA" id="ARBA00022989"/>
    </source>
</evidence>
<dbReference type="SUPFAM" id="SSF81406">
    <property type="entry name" value="Mitochondrial cytochrome c oxidase subunit IV"/>
    <property type="match status" value="1"/>
</dbReference>
<proteinExistence type="inferred from homology"/>
<evidence type="ECO:0000256" key="9">
    <source>
        <dbReference type="ARBA" id="ARBA00023128"/>
    </source>
</evidence>
<accession>A0AAW0YFY0</accession>
<comment type="subcellular location">
    <subcellularLocation>
        <location evidence="1">Mitochondrion inner membrane</location>
        <topology evidence="1">Single-pass membrane protein</topology>
    </subcellularLocation>
</comment>
<comment type="pathway">
    <text evidence="2">Energy metabolism; oxidative phosphorylation.</text>
</comment>
<dbReference type="GO" id="GO:0005743">
    <property type="term" value="C:mitochondrial inner membrane"/>
    <property type="evidence" value="ECO:0007669"/>
    <property type="project" value="UniProtKB-SubCell"/>
</dbReference>
<dbReference type="GO" id="GO:0045277">
    <property type="term" value="C:respiratory chain complex IV"/>
    <property type="evidence" value="ECO:0007669"/>
    <property type="project" value="InterPro"/>
</dbReference>
<evidence type="ECO:0000256" key="3">
    <source>
        <dbReference type="ARBA" id="ARBA00008135"/>
    </source>
</evidence>
<keyword evidence="5" id="KW-0999">Mitochondrion inner membrane</keyword>
<evidence type="ECO:0000256" key="8">
    <source>
        <dbReference type="ARBA" id="ARBA00023002"/>
    </source>
</evidence>
<keyword evidence="8" id="KW-0560">Oxidoreductase</keyword>
<evidence type="ECO:0000256" key="11">
    <source>
        <dbReference type="SAM" id="MobiDB-lite"/>
    </source>
</evidence>
<dbReference type="EMBL" id="JBCAWK010000012">
    <property type="protein sequence ID" value="KAK8845301.1"/>
    <property type="molecule type" value="Genomic_DNA"/>
</dbReference>
<dbReference type="InterPro" id="IPR036639">
    <property type="entry name" value="Cyt_c_oxidase_su4_sf"/>
</dbReference>
<dbReference type="PANTHER" id="PTHR10707">
    <property type="entry name" value="CYTOCHROME C OXIDASE SUBUNIT IV"/>
    <property type="match status" value="1"/>
</dbReference>
<protein>
    <recommendedName>
        <fullName evidence="14">Cytochrome c oxidase subunit 4</fullName>
    </recommendedName>
</protein>
<dbReference type="GeneID" id="92183272"/>
<dbReference type="PANTHER" id="PTHR10707:SF10">
    <property type="entry name" value="CYTOCHROME C OXIDASE SUBUNIT 4"/>
    <property type="match status" value="1"/>
</dbReference>
<keyword evidence="6" id="KW-0809">Transit peptide</keyword>
<comment type="similarity">
    <text evidence="3">Belongs to the cytochrome c oxidase IV family.</text>
</comment>
<keyword evidence="7" id="KW-1133">Transmembrane helix</keyword>
<evidence type="ECO:0000313" key="13">
    <source>
        <dbReference type="Proteomes" id="UP001388673"/>
    </source>
</evidence>
<keyword evidence="4" id="KW-0812">Transmembrane</keyword>
<gene>
    <name evidence="12" type="ORF">IAR55_006014</name>
</gene>
<dbReference type="RefSeq" id="XP_066800109.1">
    <property type="nucleotide sequence ID" value="XM_066949101.1"/>
</dbReference>
<name>A0AAW0YFY0_9TREE</name>
<evidence type="ECO:0000256" key="6">
    <source>
        <dbReference type="ARBA" id="ARBA00022946"/>
    </source>
</evidence>
<comment type="caution">
    <text evidence="12">The sequence shown here is derived from an EMBL/GenBank/DDBJ whole genome shotgun (WGS) entry which is preliminary data.</text>
</comment>
<dbReference type="KEGG" id="kne:92183272"/>
<dbReference type="AlphaFoldDB" id="A0AAW0YFY0"/>
<feature type="region of interest" description="Disordered" evidence="11">
    <location>
        <begin position="150"/>
        <end position="171"/>
    </location>
</feature>
<dbReference type="CDD" id="cd00922">
    <property type="entry name" value="Cyt_c_Oxidase_IV"/>
    <property type="match status" value="1"/>
</dbReference>